<accession>D2ZYK9</accession>
<sequence>MIGYRREVYRILDIKGRLKIFRRPLMYSSSQYFSTGQTGLLASCPYVWM</sequence>
<name>D2ZYK9_NEIM2</name>
<dbReference type="EMBL" id="ACDX02000014">
    <property type="protein sequence ID" value="EFC87808.1"/>
    <property type="molecule type" value="Genomic_DNA"/>
</dbReference>
<protein>
    <submittedName>
        <fullName evidence="1">Uncharacterized protein</fullName>
    </submittedName>
</protein>
<dbReference type="AlphaFoldDB" id="D2ZYK9"/>
<dbReference type="Proteomes" id="UP000003344">
    <property type="component" value="Unassembled WGS sequence"/>
</dbReference>
<evidence type="ECO:0000313" key="2">
    <source>
        <dbReference type="Proteomes" id="UP000003344"/>
    </source>
</evidence>
<reference evidence="1 2" key="1">
    <citation type="submission" date="2009-10" db="EMBL/GenBank/DDBJ databases">
        <authorList>
            <person name="Weinstock G."/>
            <person name="Sodergren E."/>
            <person name="Clifton S."/>
            <person name="Fulton L."/>
            <person name="Fulton B."/>
            <person name="Courtney L."/>
            <person name="Fronick C."/>
            <person name="Harrison M."/>
            <person name="Strong C."/>
            <person name="Farmer C."/>
            <person name="Delahaunty K."/>
            <person name="Markovic C."/>
            <person name="Hall O."/>
            <person name="Minx P."/>
            <person name="Tomlinson C."/>
            <person name="Mitreva M."/>
            <person name="Nelson J."/>
            <person name="Hou S."/>
            <person name="Wollam A."/>
            <person name="Pepin K.H."/>
            <person name="Johnson M."/>
            <person name="Bhonagiri V."/>
            <person name="Nash W.E."/>
            <person name="Warren W."/>
            <person name="Chinwalla A."/>
            <person name="Mardis E.R."/>
            <person name="Wilson R.K."/>
        </authorList>
    </citation>
    <scope>NUCLEOTIDE SEQUENCE [LARGE SCALE GENOMIC DNA]</scope>
    <source>
        <strain evidence="2">ATCC 25996 / DSM 4631 / NCTC 10774 / M26</strain>
    </source>
</reference>
<gene>
    <name evidence="1" type="ORF">NEIMUCOT_05720</name>
</gene>
<organism evidence="1 2">
    <name type="scientific">Neisseria mucosa (strain ATCC 25996 / DSM 4631 / NCTC 10774 / M26)</name>
    <dbReference type="NCBI Taxonomy" id="546266"/>
    <lineage>
        <taxon>Bacteria</taxon>
        <taxon>Pseudomonadati</taxon>
        <taxon>Pseudomonadota</taxon>
        <taxon>Betaproteobacteria</taxon>
        <taxon>Neisseriales</taxon>
        <taxon>Neisseriaceae</taxon>
        <taxon>Neisseria</taxon>
    </lineage>
</organism>
<evidence type="ECO:0000313" key="1">
    <source>
        <dbReference type="EMBL" id="EFC87808.1"/>
    </source>
</evidence>
<proteinExistence type="predicted"/>
<comment type="caution">
    <text evidence="1">The sequence shown here is derived from an EMBL/GenBank/DDBJ whole genome shotgun (WGS) entry which is preliminary data.</text>
</comment>